<dbReference type="RefSeq" id="WP_004663477.1">
    <property type="nucleotide sequence ID" value="NZ_BMDV01000006.1"/>
</dbReference>
<reference evidence="2 4" key="1">
    <citation type="submission" date="2013-02" db="EMBL/GenBank/DDBJ databases">
        <title>The Genome Sequence of Acinetobacter sp. ANC 3862.</title>
        <authorList>
            <consortium name="The Broad Institute Genome Sequencing Platform"/>
            <consortium name="The Broad Institute Genome Sequencing Center for Infectious Disease"/>
            <person name="Cerqueira G."/>
            <person name="Feldgarden M."/>
            <person name="Courvalin P."/>
            <person name="Perichon B."/>
            <person name="Grillot-Courvalin C."/>
            <person name="Clermont D."/>
            <person name="Rocha E."/>
            <person name="Yoon E.-J."/>
            <person name="Nemec A."/>
            <person name="Walker B."/>
            <person name="Young S.K."/>
            <person name="Zeng Q."/>
            <person name="Gargeya S."/>
            <person name="Fitzgerald M."/>
            <person name="Haas B."/>
            <person name="Abouelleil A."/>
            <person name="Alvarado L."/>
            <person name="Arachchi H.M."/>
            <person name="Berlin A.M."/>
            <person name="Chapman S.B."/>
            <person name="Dewar J."/>
            <person name="Goldberg J."/>
            <person name="Griggs A."/>
            <person name="Gujja S."/>
            <person name="Hansen M."/>
            <person name="Howarth C."/>
            <person name="Imamovic A."/>
            <person name="Larimer J."/>
            <person name="McCowan C."/>
            <person name="Murphy C."/>
            <person name="Neiman D."/>
            <person name="Pearson M."/>
            <person name="Priest M."/>
            <person name="Roberts A."/>
            <person name="Saif S."/>
            <person name="Shea T."/>
            <person name="Sisk P."/>
            <person name="Sykes S."/>
            <person name="Wortman J."/>
            <person name="Nusbaum C."/>
            <person name="Birren B."/>
        </authorList>
    </citation>
    <scope>NUCLEOTIDE SEQUENCE [LARGE SCALE GENOMIC DNA]</scope>
    <source>
        <strain evidence="2 4">ANC 3862</strain>
    </source>
</reference>
<dbReference type="Proteomes" id="UP000013248">
    <property type="component" value="Unassembled WGS sequence"/>
</dbReference>
<proteinExistence type="predicted"/>
<dbReference type="EMBL" id="APRP01000028">
    <property type="protein sequence ID" value="ENW99634.1"/>
    <property type="molecule type" value="Genomic_DNA"/>
</dbReference>
<accession>N8QX49</accession>
<evidence type="ECO:0000313" key="2">
    <source>
        <dbReference type="EMBL" id="ENW99634.1"/>
    </source>
</evidence>
<dbReference type="PATRIC" id="fig|1217705.3.peg.2375"/>
<dbReference type="HOGENOM" id="CLU_3057535_0_0_6"/>
<dbReference type="AlphaFoldDB" id="N8QX49"/>
<protein>
    <submittedName>
        <fullName evidence="2">Uncharacterized protein</fullName>
    </submittedName>
</protein>
<comment type="caution">
    <text evidence="2">The sequence shown here is derived from an EMBL/GenBank/DDBJ whole genome shotgun (WGS) entry which is preliminary data.</text>
</comment>
<gene>
    <name evidence="2" type="ORF">F900_02439</name>
    <name evidence="1" type="ORF">F992_02764</name>
</gene>
<dbReference type="GeneID" id="92837000"/>
<dbReference type="Proteomes" id="UP000013190">
    <property type="component" value="Unassembled WGS sequence"/>
</dbReference>
<evidence type="ECO:0000313" key="1">
    <source>
        <dbReference type="EMBL" id="ENU25904.1"/>
    </source>
</evidence>
<accession>N9NCB7</accession>
<evidence type="ECO:0000313" key="3">
    <source>
        <dbReference type="Proteomes" id="UP000013190"/>
    </source>
</evidence>
<name>N8QX49_9GAMM</name>
<reference evidence="3" key="2">
    <citation type="submission" date="2013-02" db="EMBL/GenBank/DDBJ databases">
        <title>The Genome Sequence of Acinetobacter sp. NIPH 236.</title>
        <authorList>
            <consortium name="The Broad Institute Genome Sequencing Platform"/>
            <consortium name="The Broad Institute Genome Sequencing Center for Infectious Disease"/>
            <person name="Cerqueira G."/>
            <person name="Feldgarden M."/>
            <person name="Courvalin P."/>
            <person name="Perichon B."/>
            <person name="Grillot-Courvalin C."/>
            <person name="Clermont D."/>
            <person name="Rocha E."/>
            <person name="Yoon E.-J."/>
            <person name="Nemec A."/>
            <person name="Walker B."/>
            <person name="Young S.K."/>
            <person name="Zeng Q."/>
            <person name="Gargeya S."/>
            <person name="Fitzgerald M."/>
            <person name="Haas B."/>
            <person name="Abouelleil A."/>
            <person name="Alvarado L."/>
            <person name="Arachchi H.M."/>
            <person name="Berlin A.M."/>
            <person name="Chapman S.B."/>
            <person name="Dewar J."/>
            <person name="Goldberg J."/>
            <person name="Griggs A."/>
            <person name="Gujja S."/>
            <person name="Hansen M."/>
            <person name="Howarth C."/>
            <person name="Imamovic A."/>
            <person name="Larimer J."/>
            <person name="McCowan C."/>
            <person name="Murphy C."/>
            <person name="Neiman D."/>
            <person name="Pearson M."/>
            <person name="Priest M."/>
            <person name="Roberts A."/>
            <person name="Saif S."/>
            <person name="Shea T."/>
            <person name="Sisk P."/>
            <person name="Sykes S."/>
            <person name="Wortman J."/>
            <person name="Nusbaum C."/>
            <person name="Birren B."/>
        </authorList>
    </citation>
    <scope>NUCLEOTIDE SEQUENCE [LARGE SCALE GENOMIC DNA]</scope>
    <source>
        <strain evidence="3">NIPH 236</strain>
    </source>
</reference>
<reference evidence="1 3" key="3">
    <citation type="journal article" date="2016" name="Int. J. Syst. Evol. Microbiol.">
        <title>Taxonomy of haemolytic and/or proteolytic strains of the genus Acinetobacter with the proposal of Acinetobacter courvalinii sp. nov. (genomic species 14 sensu Bouvet &amp; Jeanjean), Acinetobacter dispersus sp. nov. (genomic species 17), Acinetobacter modestus sp. nov., Acinetobacter proteolyticus sp. nov. and Acinetobacter vivianii sp. nov.</title>
        <authorList>
            <person name="Nemec A."/>
            <person name="Radolfova-Krizova L."/>
            <person name="Maixnerova M."/>
            <person name="Vrestiakova E."/>
            <person name="Jezek P."/>
            <person name="Sedo O."/>
        </authorList>
    </citation>
    <scope>NUCLEOTIDE SEQUENCE [LARGE SCALE GENOMIC DNA]</scope>
    <source>
        <strain evidence="1 3">NIPH 236</strain>
    </source>
</reference>
<evidence type="ECO:0000313" key="4">
    <source>
        <dbReference type="Proteomes" id="UP000013248"/>
    </source>
</evidence>
<sequence length="56" mass="6244">MMISTILFPVIAFGLAISVGRIGTIIMDDIRKDTDFTTNMDTRHELKSKMRKGSVA</sequence>
<keyword evidence="3" id="KW-1185">Reference proteome</keyword>
<dbReference type="STRING" id="1217705.F900_02439"/>
<dbReference type="EMBL" id="APOJ01000029">
    <property type="protein sequence ID" value="ENU25904.1"/>
    <property type="molecule type" value="Genomic_DNA"/>
</dbReference>
<organism evidence="2 4">
    <name type="scientific">Acinetobacter modestus</name>
    <dbReference type="NCBI Taxonomy" id="1776740"/>
    <lineage>
        <taxon>Bacteria</taxon>
        <taxon>Pseudomonadati</taxon>
        <taxon>Pseudomonadota</taxon>
        <taxon>Gammaproteobacteria</taxon>
        <taxon>Moraxellales</taxon>
        <taxon>Moraxellaceae</taxon>
        <taxon>Acinetobacter</taxon>
    </lineage>
</organism>